<keyword evidence="3" id="KW-0010">Activator</keyword>
<dbReference type="CDD" id="cd01106">
    <property type="entry name" value="HTH_TipAL-Mta"/>
    <property type="match status" value="1"/>
</dbReference>
<dbReference type="Proteomes" id="UP001596254">
    <property type="component" value="Unassembled WGS sequence"/>
</dbReference>
<dbReference type="SMART" id="SM00422">
    <property type="entry name" value="HTH_MERR"/>
    <property type="match status" value="1"/>
</dbReference>
<keyword evidence="7" id="KW-1185">Reference proteome</keyword>
<sequence length="253" mass="28606">MTYSIQQLANLAGVSTRTLRYYDQIKLLPANRNVHNGYREYGADAVDRLQLIRYFQTFGFELTTIQQLLDQPRAVQTAALAAQRAQLAAKRDHLTTLLNTLDRTLAARNGGPQMTDSEKFATFKQAQLADNEQTFGMEARQLYGKETVTTSQQRFANLSEPEYHDMQATEAELFAALKTVATTGDLTSEAAQRVYECHRKWLCFTWNNYSPAAHRGLAQMYSHDSRFADYYNQRVGLPNAAATLVAVINRFTA</sequence>
<dbReference type="EMBL" id="JBHSSK010000021">
    <property type="protein sequence ID" value="MFC6207140.1"/>
    <property type="molecule type" value="Genomic_DNA"/>
</dbReference>
<keyword evidence="4" id="KW-0804">Transcription</keyword>
<evidence type="ECO:0000313" key="7">
    <source>
        <dbReference type="Proteomes" id="UP001596254"/>
    </source>
</evidence>
<evidence type="ECO:0000256" key="2">
    <source>
        <dbReference type="ARBA" id="ARBA00023125"/>
    </source>
</evidence>
<dbReference type="InterPro" id="IPR047057">
    <property type="entry name" value="MerR_fam"/>
</dbReference>
<dbReference type="InterPro" id="IPR036244">
    <property type="entry name" value="TipA-like_antibiotic-bd"/>
</dbReference>
<reference evidence="7" key="1">
    <citation type="journal article" date="2019" name="Int. J. Syst. Evol. Microbiol.">
        <title>The Global Catalogue of Microorganisms (GCM) 10K type strain sequencing project: providing services to taxonomists for standard genome sequencing and annotation.</title>
        <authorList>
            <consortium name="The Broad Institute Genomics Platform"/>
            <consortium name="The Broad Institute Genome Sequencing Center for Infectious Disease"/>
            <person name="Wu L."/>
            <person name="Ma J."/>
        </authorList>
    </citation>
    <scope>NUCLEOTIDE SEQUENCE [LARGE SCALE GENOMIC DNA]</scope>
    <source>
        <strain evidence="7">CCM 8905</strain>
    </source>
</reference>
<dbReference type="PRINTS" id="PR00040">
    <property type="entry name" value="HTHMERR"/>
</dbReference>
<dbReference type="SUPFAM" id="SSF89082">
    <property type="entry name" value="Antibiotic binding domain of TipA-like multidrug resistance regulators"/>
    <property type="match status" value="1"/>
</dbReference>
<comment type="caution">
    <text evidence="6">The sequence shown here is derived from an EMBL/GenBank/DDBJ whole genome shotgun (WGS) entry which is preliminary data.</text>
</comment>
<evidence type="ECO:0000256" key="1">
    <source>
        <dbReference type="ARBA" id="ARBA00023015"/>
    </source>
</evidence>
<evidence type="ECO:0000256" key="4">
    <source>
        <dbReference type="ARBA" id="ARBA00023163"/>
    </source>
</evidence>
<keyword evidence="2" id="KW-0238">DNA-binding</keyword>
<dbReference type="InterPro" id="IPR000551">
    <property type="entry name" value="MerR-type_HTH_dom"/>
</dbReference>
<feature type="domain" description="HTH merR-type" evidence="5">
    <location>
        <begin position="2"/>
        <end position="71"/>
    </location>
</feature>
<name>A0ABW1SRJ8_9LACO</name>
<evidence type="ECO:0000259" key="5">
    <source>
        <dbReference type="PROSITE" id="PS50937"/>
    </source>
</evidence>
<dbReference type="InterPro" id="IPR009061">
    <property type="entry name" value="DNA-bd_dom_put_sf"/>
</dbReference>
<dbReference type="PANTHER" id="PTHR30204">
    <property type="entry name" value="REDOX-CYCLING DRUG-SENSING TRANSCRIPTIONAL ACTIVATOR SOXR"/>
    <property type="match status" value="1"/>
</dbReference>
<proteinExistence type="predicted"/>
<evidence type="ECO:0000313" key="6">
    <source>
        <dbReference type="EMBL" id="MFC6207140.1"/>
    </source>
</evidence>
<dbReference type="Pfam" id="PF07739">
    <property type="entry name" value="TipAS"/>
    <property type="match status" value="1"/>
</dbReference>
<dbReference type="PANTHER" id="PTHR30204:SF90">
    <property type="entry name" value="HTH-TYPE TRANSCRIPTIONAL ACTIVATOR MTA"/>
    <property type="match status" value="1"/>
</dbReference>
<dbReference type="Gene3D" id="1.10.490.50">
    <property type="entry name" value="Antibiotic binding domain of TipA-like multidrug resistance regulators"/>
    <property type="match status" value="1"/>
</dbReference>
<accession>A0ABW1SRJ8</accession>
<dbReference type="InterPro" id="IPR012925">
    <property type="entry name" value="TipAS_dom"/>
</dbReference>
<gene>
    <name evidence="6" type="ORF">ACFP1G_06565</name>
</gene>
<keyword evidence="1" id="KW-0805">Transcription regulation</keyword>
<evidence type="ECO:0000256" key="3">
    <source>
        <dbReference type="ARBA" id="ARBA00023159"/>
    </source>
</evidence>
<organism evidence="6 7">
    <name type="scientific">Levilactobacillus tongjiangensis</name>
    <dbReference type="NCBI Taxonomy" id="2486023"/>
    <lineage>
        <taxon>Bacteria</taxon>
        <taxon>Bacillati</taxon>
        <taxon>Bacillota</taxon>
        <taxon>Bacilli</taxon>
        <taxon>Lactobacillales</taxon>
        <taxon>Lactobacillaceae</taxon>
        <taxon>Levilactobacillus</taxon>
    </lineage>
</organism>
<dbReference type="Gene3D" id="1.10.1660.10">
    <property type="match status" value="1"/>
</dbReference>
<dbReference type="PROSITE" id="PS50937">
    <property type="entry name" value="HTH_MERR_2"/>
    <property type="match status" value="1"/>
</dbReference>
<protein>
    <submittedName>
        <fullName evidence="6">MerR family transcriptional regulator</fullName>
    </submittedName>
</protein>
<dbReference type="SUPFAM" id="SSF46955">
    <property type="entry name" value="Putative DNA-binding domain"/>
    <property type="match status" value="1"/>
</dbReference>
<dbReference type="Pfam" id="PF13411">
    <property type="entry name" value="MerR_1"/>
    <property type="match status" value="1"/>
</dbReference>
<dbReference type="RefSeq" id="WP_125693250.1">
    <property type="nucleotide sequence ID" value="NZ_JBHSSK010000021.1"/>
</dbReference>